<accession>A0A8J5TFC9</accession>
<name>A0A8J5TFC9_ZIZPA</name>
<dbReference type="InterPro" id="IPR001841">
    <property type="entry name" value="Znf_RING"/>
</dbReference>
<dbReference type="OrthoDB" id="8062037at2759"/>
<evidence type="ECO:0000256" key="4">
    <source>
        <dbReference type="PROSITE-ProRule" id="PRU00175"/>
    </source>
</evidence>
<evidence type="ECO:0000256" key="2">
    <source>
        <dbReference type="ARBA" id="ARBA00022771"/>
    </source>
</evidence>
<reference evidence="7" key="2">
    <citation type="submission" date="2021-02" db="EMBL/GenBank/DDBJ databases">
        <authorList>
            <person name="Kimball J.A."/>
            <person name="Haas M.W."/>
            <person name="Macchietto M."/>
            <person name="Kono T."/>
            <person name="Duquette J."/>
            <person name="Shao M."/>
        </authorList>
    </citation>
    <scope>NUCLEOTIDE SEQUENCE</scope>
    <source>
        <tissue evidence="7">Fresh leaf tissue</tissue>
    </source>
</reference>
<protein>
    <recommendedName>
        <fullName evidence="6">RING-type domain-containing protein</fullName>
    </recommendedName>
</protein>
<evidence type="ECO:0000313" key="8">
    <source>
        <dbReference type="Proteomes" id="UP000729402"/>
    </source>
</evidence>
<dbReference type="PANTHER" id="PTHR45969">
    <property type="entry name" value="RING ZINC FINGER PROTEIN-RELATED"/>
    <property type="match status" value="1"/>
</dbReference>
<keyword evidence="8" id="KW-1185">Reference proteome</keyword>
<dbReference type="Pfam" id="PF13639">
    <property type="entry name" value="zf-RING_2"/>
    <property type="match status" value="1"/>
</dbReference>
<evidence type="ECO:0000256" key="3">
    <source>
        <dbReference type="ARBA" id="ARBA00022833"/>
    </source>
</evidence>
<dbReference type="EMBL" id="JAAALK010000086">
    <property type="protein sequence ID" value="KAG8082450.1"/>
    <property type="molecule type" value="Genomic_DNA"/>
</dbReference>
<keyword evidence="3" id="KW-0862">Zinc</keyword>
<keyword evidence="5" id="KW-0472">Membrane</keyword>
<dbReference type="GO" id="GO:0016567">
    <property type="term" value="P:protein ubiquitination"/>
    <property type="evidence" value="ECO:0007669"/>
    <property type="project" value="TreeGrafter"/>
</dbReference>
<evidence type="ECO:0000256" key="1">
    <source>
        <dbReference type="ARBA" id="ARBA00022723"/>
    </source>
</evidence>
<keyword evidence="2 4" id="KW-0863">Zinc-finger</keyword>
<dbReference type="GO" id="GO:0008270">
    <property type="term" value="F:zinc ion binding"/>
    <property type="evidence" value="ECO:0007669"/>
    <property type="project" value="UniProtKB-KW"/>
</dbReference>
<organism evidence="7 8">
    <name type="scientific">Zizania palustris</name>
    <name type="common">Northern wild rice</name>
    <dbReference type="NCBI Taxonomy" id="103762"/>
    <lineage>
        <taxon>Eukaryota</taxon>
        <taxon>Viridiplantae</taxon>
        <taxon>Streptophyta</taxon>
        <taxon>Embryophyta</taxon>
        <taxon>Tracheophyta</taxon>
        <taxon>Spermatophyta</taxon>
        <taxon>Magnoliopsida</taxon>
        <taxon>Liliopsida</taxon>
        <taxon>Poales</taxon>
        <taxon>Poaceae</taxon>
        <taxon>BOP clade</taxon>
        <taxon>Oryzoideae</taxon>
        <taxon>Oryzeae</taxon>
        <taxon>Zizaniinae</taxon>
        <taxon>Zizania</taxon>
    </lineage>
</organism>
<sequence>MDENPYVLAIIRAAWSFVIFVGLVWMCAIAAWMWVARAWWKLRVWWTLGGVTTLDRTLGGNCVICQERMEAGSKVRTLCCGHVFHKPCDNGMDIDMWLRENKLSCPVCRENKLS</sequence>
<dbReference type="Proteomes" id="UP000729402">
    <property type="component" value="Unassembled WGS sequence"/>
</dbReference>
<dbReference type="AlphaFoldDB" id="A0A8J5TFC9"/>
<dbReference type="PANTHER" id="PTHR45969:SF90">
    <property type="entry name" value="OJ991113_30.9 PROTEIN"/>
    <property type="match status" value="1"/>
</dbReference>
<keyword evidence="5" id="KW-1133">Transmembrane helix</keyword>
<keyword evidence="1" id="KW-0479">Metal-binding</keyword>
<feature type="transmembrane region" description="Helical" evidence="5">
    <location>
        <begin position="6"/>
        <end position="35"/>
    </location>
</feature>
<comment type="caution">
    <text evidence="7">The sequence shown here is derived from an EMBL/GenBank/DDBJ whole genome shotgun (WGS) entry which is preliminary data.</text>
</comment>
<reference evidence="7" key="1">
    <citation type="journal article" date="2021" name="bioRxiv">
        <title>Whole Genome Assembly and Annotation of Northern Wild Rice, Zizania palustris L., Supports a Whole Genome Duplication in the Zizania Genus.</title>
        <authorList>
            <person name="Haas M."/>
            <person name="Kono T."/>
            <person name="Macchietto M."/>
            <person name="Millas R."/>
            <person name="McGilp L."/>
            <person name="Shao M."/>
            <person name="Duquette J."/>
            <person name="Hirsch C.N."/>
            <person name="Kimball J."/>
        </authorList>
    </citation>
    <scope>NUCLEOTIDE SEQUENCE</scope>
    <source>
        <tissue evidence="7">Fresh leaf tissue</tissue>
    </source>
</reference>
<dbReference type="GO" id="GO:0061630">
    <property type="term" value="F:ubiquitin protein ligase activity"/>
    <property type="evidence" value="ECO:0007669"/>
    <property type="project" value="TreeGrafter"/>
</dbReference>
<proteinExistence type="predicted"/>
<evidence type="ECO:0000256" key="5">
    <source>
        <dbReference type="SAM" id="Phobius"/>
    </source>
</evidence>
<evidence type="ECO:0000313" key="7">
    <source>
        <dbReference type="EMBL" id="KAG8082450.1"/>
    </source>
</evidence>
<dbReference type="SMART" id="SM00184">
    <property type="entry name" value="RING"/>
    <property type="match status" value="1"/>
</dbReference>
<evidence type="ECO:0000259" key="6">
    <source>
        <dbReference type="PROSITE" id="PS50089"/>
    </source>
</evidence>
<gene>
    <name evidence="7" type="ORF">GUJ93_ZPchr0014g47206</name>
</gene>
<feature type="domain" description="RING-type" evidence="6">
    <location>
        <begin position="62"/>
        <end position="109"/>
    </location>
</feature>
<dbReference type="PROSITE" id="PS50089">
    <property type="entry name" value="ZF_RING_2"/>
    <property type="match status" value="1"/>
</dbReference>
<keyword evidence="5" id="KW-0812">Transmembrane</keyword>